<comment type="caution">
    <text evidence="2">The sequence shown here is derived from an EMBL/GenBank/DDBJ whole genome shotgun (WGS) entry which is preliminary data.</text>
</comment>
<dbReference type="Gene3D" id="3.40.50.1820">
    <property type="entry name" value="alpha/beta hydrolase"/>
    <property type="match status" value="1"/>
</dbReference>
<gene>
    <name evidence="2" type="ORF">FCL40_00375</name>
</gene>
<dbReference type="AlphaFoldDB" id="A0A4U1BIU5"/>
<feature type="domain" description="AB hydrolase-1" evidence="1">
    <location>
        <begin position="122"/>
        <end position="327"/>
    </location>
</feature>
<sequence>MFCTSLWLSRWLSRRRKVAASISVWVCWSIVCRISLVAAKKPVYSHRGHYSIRRVQLLLWYDRPIRRDLLKFEHFGQGSPTLVFSHANGFPPATYRRLFQAWGGAVDAPLLKPLTTTVDEAASDTWWRMAEELADWLESQPESRLLAGHSMGAVVSCLAAMRCPEKVAGLMMLDPVFLPTRWLAPMRLMPKRFKVKQPLVAKTLRRPHQFDDHRGAFRFHRSKRVFSGLDDQALTDYIHAAFEPNEQGVALRYSREWEAHIYQTAPWIWPRLRRLKVPTLVIRGGNSDTVTPASWARIGRLCPEAERIELPECGHLLPMEKPREVAALMRGWVAHRS</sequence>
<dbReference type="InterPro" id="IPR029058">
    <property type="entry name" value="AB_hydrolase_fold"/>
</dbReference>
<dbReference type="EMBL" id="SWCI01000001">
    <property type="protein sequence ID" value="TKB51045.1"/>
    <property type="molecule type" value="Genomic_DNA"/>
</dbReference>
<dbReference type="Proteomes" id="UP000305674">
    <property type="component" value="Unassembled WGS sequence"/>
</dbReference>
<name>A0A4U1BIU5_9GAMM</name>
<accession>A0A4U1BIU5</accession>
<dbReference type="GO" id="GO:0016020">
    <property type="term" value="C:membrane"/>
    <property type="evidence" value="ECO:0007669"/>
    <property type="project" value="TreeGrafter"/>
</dbReference>
<dbReference type="SUPFAM" id="SSF53474">
    <property type="entry name" value="alpha/beta-Hydrolases"/>
    <property type="match status" value="1"/>
</dbReference>
<keyword evidence="2" id="KW-0378">Hydrolase</keyword>
<dbReference type="GO" id="GO:0016787">
    <property type="term" value="F:hydrolase activity"/>
    <property type="evidence" value="ECO:0007669"/>
    <property type="project" value="UniProtKB-KW"/>
</dbReference>
<organism evidence="2 3">
    <name type="scientific">Ferrimonas sediminicola</name>
    <dbReference type="NCBI Taxonomy" id="2569538"/>
    <lineage>
        <taxon>Bacteria</taxon>
        <taxon>Pseudomonadati</taxon>
        <taxon>Pseudomonadota</taxon>
        <taxon>Gammaproteobacteria</taxon>
        <taxon>Alteromonadales</taxon>
        <taxon>Ferrimonadaceae</taxon>
        <taxon>Ferrimonas</taxon>
    </lineage>
</organism>
<dbReference type="PANTHER" id="PTHR43798:SF33">
    <property type="entry name" value="HYDROLASE, PUTATIVE (AFU_ORTHOLOGUE AFUA_2G14860)-RELATED"/>
    <property type="match status" value="1"/>
</dbReference>
<dbReference type="PANTHER" id="PTHR43798">
    <property type="entry name" value="MONOACYLGLYCEROL LIPASE"/>
    <property type="match status" value="1"/>
</dbReference>
<protein>
    <submittedName>
        <fullName evidence="2">Alpha/beta hydrolase</fullName>
    </submittedName>
</protein>
<dbReference type="InterPro" id="IPR050266">
    <property type="entry name" value="AB_hydrolase_sf"/>
</dbReference>
<dbReference type="OrthoDB" id="5729753at2"/>
<evidence type="ECO:0000259" key="1">
    <source>
        <dbReference type="Pfam" id="PF12697"/>
    </source>
</evidence>
<dbReference type="Pfam" id="PF12697">
    <property type="entry name" value="Abhydrolase_6"/>
    <property type="match status" value="1"/>
</dbReference>
<dbReference type="InterPro" id="IPR000073">
    <property type="entry name" value="AB_hydrolase_1"/>
</dbReference>
<reference evidence="2 3" key="1">
    <citation type="submission" date="2019-04" db="EMBL/GenBank/DDBJ databases">
        <authorList>
            <person name="Hwang J.C."/>
        </authorList>
    </citation>
    <scope>NUCLEOTIDE SEQUENCE [LARGE SCALE GENOMIC DNA]</scope>
    <source>
        <strain evidence="2 3">IMCC35001</strain>
    </source>
</reference>
<evidence type="ECO:0000313" key="2">
    <source>
        <dbReference type="EMBL" id="TKB51045.1"/>
    </source>
</evidence>
<evidence type="ECO:0000313" key="3">
    <source>
        <dbReference type="Proteomes" id="UP000305674"/>
    </source>
</evidence>
<keyword evidence="3" id="KW-1185">Reference proteome</keyword>
<proteinExistence type="predicted"/>